<dbReference type="EMBL" id="LR798454">
    <property type="protein sequence ID" value="CAB5238638.1"/>
    <property type="molecule type" value="Genomic_DNA"/>
</dbReference>
<dbReference type="SUPFAM" id="SSF48493">
    <property type="entry name" value="gene 59 helicase assembly protein"/>
    <property type="match status" value="1"/>
</dbReference>
<evidence type="ECO:0000313" key="5">
    <source>
        <dbReference type="EMBL" id="CAB4211525.1"/>
    </source>
</evidence>
<dbReference type="Pfam" id="PF08993">
    <property type="entry name" value="T4_Gp59_N"/>
    <property type="match status" value="1"/>
</dbReference>
<dbReference type="Gene3D" id="1.10.8.60">
    <property type="match status" value="1"/>
</dbReference>
<organism evidence="2">
    <name type="scientific">uncultured Caudovirales phage</name>
    <dbReference type="NCBI Taxonomy" id="2100421"/>
    <lineage>
        <taxon>Viruses</taxon>
        <taxon>Duplodnaviria</taxon>
        <taxon>Heunggongvirae</taxon>
        <taxon>Uroviricota</taxon>
        <taxon>Caudoviricetes</taxon>
        <taxon>Peduoviridae</taxon>
        <taxon>Maltschvirus</taxon>
        <taxon>Maltschvirus maltsch</taxon>
    </lineage>
</organism>
<gene>
    <name evidence="3" type="ORF">UFOVP1066_166</name>
    <name evidence="4" type="ORF">UFOVP1315_171</name>
    <name evidence="5" type="ORF">UFOVP1421_132</name>
    <name evidence="6" type="ORF">UFOVP1525_142</name>
    <name evidence="2" type="ORF">UFOVP909_105</name>
</gene>
<dbReference type="InterPro" id="IPR008944">
    <property type="entry name" value="Phage_T4_Gp59"/>
</dbReference>
<sequence>MDGFKAYRYYLAIKLHFTTDRFNVFENRGNVRGTREAFNARNDRYIFEKLASKRPDDKDIIQFFVANFAYGNDQAIYAGQEADDNYLQWQKRKQSMTKIFVDDLATLLTYAEMNKLKPTAIFQFTENEYPVALNLFVGGKIAIETLNIINDQIDILDEWATHASVRYIWEDELRRIKKLTGFVKYDRIKIGKIFEHFKEELAE</sequence>
<dbReference type="EMBL" id="LR796861">
    <property type="protein sequence ID" value="CAB4170645.1"/>
    <property type="molecule type" value="Genomic_DNA"/>
</dbReference>
<dbReference type="HAMAP" id="MF_04156">
    <property type="entry name" value="HELIC_LOADER_T4"/>
    <property type="match status" value="1"/>
</dbReference>
<dbReference type="InterPro" id="IPR037082">
    <property type="entry name" value="Phage_T4_Gp59_C_sf"/>
</dbReference>
<evidence type="ECO:0000259" key="1">
    <source>
        <dbReference type="Pfam" id="PF08993"/>
    </source>
</evidence>
<evidence type="ECO:0000313" key="3">
    <source>
        <dbReference type="EMBL" id="CAB4182181.1"/>
    </source>
</evidence>
<dbReference type="EMBL" id="LR797019">
    <property type="protein sequence ID" value="CAB4182181.1"/>
    <property type="molecule type" value="Genomic_DNA"/>
</dbReference>
<dbReference type="InterPro" id="IPR015085">
    <property type="entry name" value="Phage_T4_Gp59_N"/>
</dbReference>
<dbReference type="Gene3D" id="1.10.220.50">
    <property type="entry name" value="Bacteriophage T4, Gp59, helicase assembly protein, C-terminal domain"/>
    <property type="match status" value="1"/>
</dbReference>
<name>A0A6J5PN86_9CAUD</name>
<evidence type="ECO:0000313" key="6">
    <source>
        <dbReference type="EMBL" id="CAB5238638.1"/>
    </source>
</evidence>
<proteinExistence type="inferred from homology"/>
<protein>
    <submittedName>
        <fullName evidence="2">59 protein</fullName>
    </submittedName>
</protein>
<feature type="domain" description="Bacteriophage T4 Gp59 helicase assembly protein N-terminal" evidence="1">
    <location>
        <begin position="2"/>
        <end position="85"/>
    </location>
</feature>
<reference evidence="2" key="1">
    <citation type="submission" date="2020-05" db="EMBL/GenBank/DDBJ databases">
        <authorList>
            <person name="Chiriac C."/>
            <person name="Salcher M."/>
            <person name="Ghai R."/>
            <person name="Kavagutti S V."/>
        </authorList>
    </citation>
    <scope>NUCLEOTIDE SEQUENCE</scope>
</reference>
<dbReference type="EMBL" id="LR797272">
    <property type="protein sequence ID" value="CAB4198604.1"/>
    <property type="molecule type" value="Genomic_DNA"/>
</dbReference>
<accession>A0A6J5PN86</accession>
<evidence type="ECO:0000313" key="4">
    <source>
        <dbReference type="EMBL" id="CAB4198604.1"/>
    </source>
</evidence>
<evidence type="ECO:0000313" key="2">
    <source>
        <dbReference type="EMBL" id="CAB4170645.1"/>
    </source>
</evidence>
<dbReference type="InterPro" id="IPR023197">
    <property type="entry name" value="Phage_T4_Gp59_dom_sf"/>
</dbReference>
<dbReference type="EMBL" id="LR797375">
    <property type="protein sequence ID" value="CAB4211525.1"/>
    <property type="molecule type" value="Genomic_DNA"/>
</dbReference>